<comment type="similarity">
    <text evidence="1">Belongs to the UPF0711 family.</text>
</comment>
<evidence type="ECO:0000313" key="4">
    <source>
        <dbReference type="Proteomes" id="UP000812440"/>
    </source>
</evidence>
<comment type="caution">
    <text evidence="3">The sequence shown here is derived from an EMBL/GenBank/DDBJ whole genome shotgun (WGS) entry which is preliminary data.</text>
</comment>
<dbReference type="Pfam" id="PF15719">
    <property type="entry name" value="Rmp24-like"/>
    <property type="match status" value="1"/>
</dbReference>
<reference evidence="3" key="1">
    <citation type="thesis" date="2020" institute="ProQuest LLC" country="789 East Eisenhower Parkway, Ann Arbor, MI, USA">
        <title>Comparative Genomics and Chromosome Evolution.</title>
        <authorList>
            <person name="Mudd A.B."/>
        </authorList>
    </citation>
    <scope>NUCLEOTIDE SEQUENCE</scope>
    <source>
        <strain evidence="3">Female2</strain>
        <tissue evidence="3">Blood</tissue>
    </source>
</reference>
<evidence type="ECO:0000256" key="2">
    <source>
        <dbReference type="SAM" id="MobiDB-lite"/>
    </source>
</evidence>
<feature type="region of interest" description="Disordered" evidence="2">
    <location>
        <begin position="203"/>
        <end position="222"/>
    </location>
</feature>
<evidence type="ECO:0000256" key="1">
    <source>
        <dbReference type="ARBA" id="ARBA00006160"/>
    </source>
</evidence>
<organism evidence="3 4">
    <name type="scientific">Hymenochirus boettgeri</name>
    <name type="common">Congo dwarf clawed frog</name>
    <dbReference type="NCBI Taxonomy" id="247094"/>
    <lineage>
        <taxon>Eukaryota</taxon>
        <taxon>Metazoa</taxon>
        <taxon>Chordata</taxon>
        <taxon>Craniata</taxon>
        <taxon>Vertebrata</taxon>
        <taxon>Euteleostomi</taxon>
        <taxon>Amphibia</taxon>
        <taxon>Batrachia</taxon>
        <taxon>Anura</taxon>
        <taxon>Pipoidea</taxon>
        <taxon>Pipidae</taxon>
        <taxon>Pipinae</taxon>
        <taxon>Hymenochirus</taxon>
    </lineage>
</organism>
<gene>
    <name evidence="3" type="ORF">GDO86_011382</name>
</gene>
<proteinExistence type="inferred from homology"/>
<name>A0A8T2JG91_9PIPI</name>
<dbReference type="OrthoDB" id="10049098at2759"/>
<protein>
    <recommendedName>
        <fullName evidence="5">CR021 protein</fullName>
    </recommendedName>
</protein>
<feature type="compositionally biased region" description="Basic and acidic residues" evidence="2">
    <location>
        <begin position="203"/>
        <end position="213"/>
    </location>
</feature>
<dbReference type="PANTHER" id="PTHR31402">
    <property type="entry name" value="UPF0711 PROTEIN C18ORF21"/>
    <property type="match status" value="1"/>
</dbReference>
<dbReference type="PANTHER" id="PTHR31402:SF2">
    <property type="entry name" value="UPF0711 PROTEIN C18ORF21"/>
    <property type="match status" value="1"/>
</dbReference>
<keyword evidence="4" id="KW-1185">Reference proteome</keyword>
<dbReference type="AlphaFoldDB" id="A0A8T2JG91"/>
<evidence type="ECO:0008006" key="5">
    <source>
        <dbReference type="Google" id="ProtNLM"/>
    </source>
</evidence>
<feature type="compositionally biased region" description="Low complexity" evidence="2">
    <location>
        <begin position="172"/>
        <end position="185"/>
    </location>
</feature>
<evidence type="ECO:0000313" key="3">
    <source>
        <dbReference type="EMBL" id="KAG8442567.1"/>
    </source>
</evidence>
<dbReference type="Proteomes" id="UP000812440">
    <property type="component" value="Chromosome 6"/>
</dbReference>
<dbReference type="EMBL" id="JAACNH010000005">
    <property type="protein sequence ID" value="KAG8442567.1"/>
    <property type="molecule type" value="Genomic_DNA"/>
</dbReference>
<feature type="region of interest" description="Disordered" evidence="2">
    <location>
        <begin position="125"/>
        <end position="190"/>
    </location>
</feature>
<sequence>MVPVGSTKRFLEEAAWRLKDSCPGLSRYLLSRRSISEKKGDCIENICPFCFQFFTPDNHKVRLKPKLKISPCVERLLRKEKKNHRLNLKQTRLLKKYKLVKGMLMVTCSTCSKVSKYAGESRHLLSVSPGTPKMVSTDLRKRTPVSNRKKQLSSSEEKLSSNGKSPVLTPRSCTSAHSSPATATKSSKKGRFHFSRLKMLLSQEEKNTSKKGDLQNFLSSLA</sequence>
<accession>A0A8T2JG91</accession>
<dbReference type="InterPro" id="IPR029779">
    <property type="entry name" value="Rmp24-like"/>
</dbReference>